<dbReference type="PROSITE" id="PS00629">
    <property type="entry name" value="IMP_1"/>
    <property type="match status" value="1"/>
</dbReference>
<comment type="caution">
    <text evidence="10">The sequence shown here is derived from an EMBL/GenBank/DDBJ whole genome shotgun (WGS) entry which is preliminary data.</text>
</comment>
<evidence type="ECO:0000313" key="11">
    <source>
        <dbReference type="Proteomes" id="UP000236621"/>
    </source>
</evidence>
<dbReference type="Gene3D" id="3.40.190.80">
    <property type="match status" value="1"/>
</dbReference>
<dbReference type="InterPro" id="IPR020550">
    <property type="entry name" value="Inositol_monophosphatase_CS"/>
</dbReference>
<comment type="similarity">
    <text evidence="2">Belongs to the inositol monophosphatase superfamily.</text>
</comment>
<feature type="binding site" evidence="7">
    <location>
        <position position="900"/>
    </location>
    <ligand>
        <name>Mg(2+)</name>
        <dbReference type="ChEBI" id="CHEBI:18420"/>
        <label>1</label>
        <note>catalytic</note>
    </ligand>
</feature>
<dbReference type="PANTHER" id="PTHR20963:SF24">
    <property type="entry name" value="3-PHYTASE B"/>
    <property type="match status" value="1"/>
</dbReference>
<evidence type="ECO:0000313" key="10">
    <source>
        <dbReference type="EMBL" id="PNY24008.1"/>
    </source>
</evidence>
<dbReference type="SUPFAM" id="SSF53254">
    <property type="entry name" value="Phosphoglycerate mutase-like"/>
    <property type="match status" value="1"/>
</dbReference>
<dbReference type="Gene3D" id="3.30.540.10">
    <property type="entry name" value="Fructose-1,6-Bisphosphatase, subunit A, domain 1"/>
    <property type="match status" value="1"/>
</dbReference>
<organism evidence="10 11">
    <name type="scientific">Tolypocladium capitatum</name>
    <dbReference type="NCBI Taxonomy" id="45235"/>
    <lineage>
        <taxon>Eukaryota</taxon>
        <taxon>Fungi</taxon>
        <taxon>Dikarya</taxon>
        <taxon>Ascomycota</taxon>
        <taxon>Pezizomycotina</taxon>
        <taxon>Sordariomycetes</taxon>
        <taxon>Hypocreomycetidae</taxon>
        <taxon>Hypocreales</taxon>
        <taxon>Ophiocordycipitaceae</taxon>
        <taxon>Tolypocladium</taxon>
    </lineage>
</organism>
<dbReference type="EMBL" id="NRSZ01000996">
    <property type="protein sequence ID" value="PNY24008.1"/>
    <property type="molecule type" value="Genomic_DNA"/>
</dbReference>
<dbReference type="FunFam" id="3.30.540.10:FF:000004">
    <property type="entry name" value="Inositol-1-monophosphatase"/>
    <property type="match status" value="1"/>
</dbReference>
<feature type="binding site" evidence="7">
    <location>
        <position position="880"/>
    </location>
    <ligand>
        <name>Mg(2+)</name>
        <dbReference type="ChEBI" id="CHEBI:18420"/>
        <label>1</label>
        <note>catalytic</note>
    </ligand>
</feature>
<keyword evidence="11" id="KW-1185">Reference proteome</keyword>
<sequence length="1106" mass="118107">MGVVSDIFTSLKGVVPGSGDYRYSAIGGRRHPDGRERRARLFRLSAGGMVLFTIMVAAVVYGQGSSSRPGGCELSGQCTDTSSHTWGQNSPFFAAPSAMDASTPAGCELTFALVLSRHGSRFPTSSKAEAYGSLMARIQASVTQYGAGYEFIEDYAFDLGADQLTALGEEEMVASGAAFYRRYEKLAKGSDPFVRASGSGRVVMSAQNFTQGFYGAQGKSGADQFAKILVVPEGAGFNNTLDHGGCPAFEDGPWSDLGRHKQEAWRATWATPIMTRLNSKLPGANLTLQETVFVMDLCPFHTVATPNATKSAFCRLFSRDEWRGYDYFESLEKWYRYGRGNPLGPTQGAGYANELVARLTGRAVEDHTSTNSTLDSSPTTFPLDRKLYADFSHDNSMTSAYAALGLYNKTDDLPVTHKLSPYKTHGYSASWTVPFAGRMYVEKMQCGKGEEELVRILVNERVVSLSGCGADRLGRCRLGDFVASLASARAGGLRYRVLGGSVGAVSSKRLLAATCIFALNLDPFRIGPDLERTVHIMVSTAGGIVIAVVVLLVAAAVGWVAFTQLRAQRLGLPSPSLSSYLPWRQPEPSAYGPPRPAPGGIVGWVNDQVRKFKNRNNRSAAGAYEQPQQPGGGATRGRRGFGPLDPDEAWDARVGHEADGYGYYEEQELGGPRAARSTEYAGAGGGSYNMNLAATPAPAPDHGEEERGRPTTRSLSGVATGQKNPFDDDAQASLRGVSPRPIDTAAAPKHKAKKGGADSAGSSPTERRSVFRENPLSPSLQPASVLRERAGTAARIDPRRLNRPSTQAAMADLDLQAVHDEMVSVAYEAGLMILAANPADIGTGTKLNSVDIVTEVDKAVEEMVSTRLSAAFPSVAFMGEETYEPGTRLGPEPTFVVDPIDGTVNFVHSLPGACISLGLAVGRAPSVGVIYNPWQDLLFTAVKGRGAYMTRLRGTAPQRLPLAKTPRPLEGLGASLVGVEWGSGRDGPNFELKTDVFKKLAGSKETGGSMVHSLRSMGSAALNLAAVAAGQLDAYWEGGCWAWDVCAGWCILNEAGGRMASGNPGDWDPALEGRVYLAVRGAPSGQTELVEEFWGVIGDRRMDYSV</sequence>
<keyword evidence="6 7" id="KW-0460">Magnesium</keyword>
<dbReference type="Pfam" id="PF00328">
    <property type="entry name" value="His_Phos_2"/>
    <property type="match status" value="1"/>
</dbReference>
<dbReference type="InterPro" id="IPR000560">
    <property type="entry name" value="His_Pase_clade-2"/>
</dbReference>
<keyword evidence="5" id="KW-0378">Hydrolase</keyword>
<dbReference type="Proteomes" id="UP000236621">
    <property type="component" value="Unassembled WGS sequence"/>
</dbReference>
<evidence type="ECO:0000256" key="1">
    <source>
        <dbReference type="ARBA" id="ARBA00005375"/>
    </source>
</evidence>
<dbReference type="Gene3D" id="3.40.50.1240">
    <property type="entry name" value="Phosphoglycerate mutase-like"/>
    <property type="match status" value="1"/>
</dbReference>
<dbReference type="InterPro" id="IPR020583">
    <property type="entry name" value="Inositol_monoP_metal-BS"/>
</dbReference>
<reference evidence="10 11" key="1">
    <citation type="submission" date="2017-08" db="EMBL/GenBank/DDBJ databases">
        <title>Harnessing the power of phylogenomics to disentangle the directionality and signatures of interkingdom host jumping in the parasitic fungal genus Tolypocladium.</title>
        <authorList>
            <person name="Quandt C.A."/>
            <person name="Patterson W."/>
            <person name="Spatafora J.W."/>
        </authorList>
    </citation>
    <scope>NUCLEOTIDE SEQUENCE [LARGE SCALE GENOMIC DNA]</scope>
    <source>
        <strain evidence="10 11">CBS 113982</strain>
    </source>
</reference>
<feature type="transmembrane region" description="Helical" evidence="9">
    <location>
        <begin position="41"/>
        <end position="62"/>
    </location>
</feature>
<dbReference type="GO" id="GO:0046872">
    <property type="term" value="F:metal ion binding"/>
    <property type="evidence" value="ECO:0007669"/>
    <property type="project" value="UniProtKB-KW"/>
</dbReference>
<dbReference type="OrthoDB" id="6509975at2759"/>
<dbReference type="GO" id="GO:0016158">
    <property type="term" value="F:inositol hexakisphosphate 3-phosphatase activity"/>
    <property type="evidence" value="ECO:0007669"/>
    <property type="project" value="UniProtKB-EC"/>
</dbReference>
<dbReference type="InterPro" id="IPR033942">
    <property type="entry name" value="IMPase"/>
</dbReference>
<dbReference type="PROSITE" id="PS00616">
    <property type="entry name" value="HIS_ACID_PHOSPHAT_1"/>
    <property type="match status" value="1"/>
</dbReference>
<evidence type="ECO:0000256" key="6">
    <source>
        <dbReference type="ARBA" id="ARBA00022842"/>
    </source>
</evidence>
<dbReference type="GO" id="GO:0046854">
    <property type="term" value="P:phosphatidylinositol phosphate biosynthetic process"/>
    <property type="evidence" value="ECO:0007669"/>
    <property type="project" value="InterPro"/>
</dbReference>
<dbReference type="FunFam" id="3.40.190.80:FF:000012">
    <property type="entry name" value="Inositol-1-monophosphatase"/>
    <property type="match status" value="1"/>
</dbReference>
<dbReference type="InterPro" id="IPR029033">
    <property type="entry name" value="His_PPase_superfam"/>
</dbReference>
<proteinExistence type="inferred from homology"/>
<dbReference type="Pfam" id="PF00459">
    <property type="entry name" value="Inositol_P"/>
    <property type="match status" value="1"/>
</dbReference>
<keyword evidence="9" id="KW-0472">Membrane</keyword>
<dbReference type="PRINTS" id="PR00377">
    <property type="entry name" value="IMPHPHTASES"/>
</dbReference>
<dbReference type="STRING" id="45235.A0A2K3Q8Y6"/>
<evidence type="ECO:0000256" key="8">
    <source>
        <dbReference type="SAM" id="MobiDB-lite"/>
    </source>
</evidence>
<dbReference type="InterPro" id="IPR000760">
    <property type="entry name" value="Inositol_monophosphatase-like"/>
</dbReference>
<evidence type="ECO:0000256" key="7">
    <source>
        <dbReference type="PIRSR" id="PIRSR600760-2"/>
    </source>
</evidence>
<feature type="binding site" evidence="7">
    <location>
        <position position="901"/>
    </location>
    <ligand>
        <name>Mg(2+)</name>
        <dbReference type="ChEBI" id="CHEBI:18420"/>
        <label>1</label>
        <note>catalytic</note>
    </ligand>
</feature>
<keyword evidence="9" id="KW-0812">Transmembrane</keyword>
<dbReference type="PROSITE" id="PS00630">
    <property type="entry name" value="IMP_2"/>
    <property type="match status" value="1"/>
</dbReference>
<feature type="region of interest" description="Disordered" evidence="8">
    <location>
        <begin position="618"/>
        <end position="650"/>
    </location>
</feature>
<dbReference type="EC" id="3.1.3.8" evidence="3"/>
<evidence type="ECO:0000256" key="5">
    <source>
        <dbReference type="ARBA" id="ARBA00022801"/>
    </source>
</evidence>
<comment type="similarity">
    <text evidence="1">Belongs to the histidine acid phosphatase family.</text>
</comment>
<feature type="transmembrane region" description="Helical" evidence="9">
    <location>
        <begin position="536"/>
        <end position="562"/>
    </location>
</feature>
<accession>A0A2K3Q8Y6</accession>
<dbReference type="CDD" id="cd07061">
    <property type="entry name" value="HP_HAP_like"/>
    <property type="match status" value="1"/>
</dbReference>
<protein>
    <recommendedName>
        <fullName evidence="3">3-phytase</fullName>
        <ecNumber evidence="3">3.1.3.8</ecNumber>
    </recommendedName>
</protein>
<dbReference type="CDD" id="cd01639">
    <property type="entry name" value="IMPase"/>
    <property type="match status" value="1"/>
</dbReference>
<dbReference type="GO" id="GO:0003993">
    <property type="term" value="F:acid phosphatase activity"/>
    <property type="evidence" value="ECO:0007669"/>
    <property type="project" value="TreeGrafter"/>
</dbReference>
<name>A0A2K3Q8Y6_9HYPO</name>
<feature type="region of interest" description="Disordered" evidence="8">
    <location>
        <begin position="687"/>
        <end position="793"/>
    </location>
</feature>
<evidence type="ECO:0000256" key="9">
    <source>
        <dbReference type="SAM" id="Phobius"/>
    </source>
</evidence>
<evidence type="ECO:0000256" key="3">
    <source>
        <dbReference type="ARBA" id="ARBA00012632"/>
    </source>
</evidence>
<feature type="binding site" evidence="7">
    <location>
        <position position="1044"/>
    </location>
    <ligand>
        <name>Mg(2+)</name>
        <dbReference type="ChEBI" id="CHEBI:18420"/>
        <label>1</label>
        <note>catalytic</note>
    </ligand>
</feature>
<evidence type="ECO:0000256" key="2">
    <source>
        <dbReference type="ARBA" id="ARBA00009759"/>
    </source>
</evidence>
<dbReference type="InterPro" id="IPR033379">
    <property type="entry name" value="Acid_Pase_AS"/>
</dbReference>
<dbReference type="PANTHER" id="PTHR20963">
    <property type="entry name" value="MULTIPLE INOSITOL POLYPHOSPHATE PHOSPHATASE-RELATED"/>
    <property type="match status" value="1"/>
</dbReference>
<keyword evidence="4 7" id="KW-0479">Metal-binding</keyword>
<dbReference type="SUPFAM" id="SSF56655">
    <property type="entry name" value="Carbohydrate phosphatase"/>
    <property type="match status" value="1"/>
</dbReference>
<feature type="compositionally biased region" description="Polar residues" evidence="8">
    <location>
        <begin position="711"/>
        <end position="723"/>
    </location>
</feature>
<comment type="cofactor">
    <cofactor evidence="7">
        <name>Mg(2+)</name>
        <dbReference type="ChEBI" id="CHEBI:18420"/>
    </cofactor>
</comment>
<gene>
    <name evidence="10" type="ORF">TCAP_06065</name>
</gene>
<evidence type="ECO:0000256" key="4">
    <source>
        <dbReference type="ARBA" id="ARBA00022723"/>
    </source>
</evidence>
<keyword evidence="9" id="KW-1133">Transmembrane helix</keyword>
<dbReference type="GO" id="GO:0008934">
    <property type="term" value="F:inositol monophosphate 1-phosphatase activity"/>
    <property type="evidence" value="ECO:0007669"/>
    <property type="project" value="InterPro"/>
</dbReference>
<feature type="binding site" evidence="7">
    <location>
        <position position="898"/>
    </location>
    <ligand>
        <name>Mg(2+)</name>
        <dbReference type="ChEBI" id="CHEBI:18420"/>
        <label>1</label>
        <note>catalytic</note>
    </ligand>
</feature>
<dbReference type="AlphaFoldDB" id="A0A2K3Q8Y6"/>